<dbReference type="HOGENOM" id="CLU_008999_0_0_1"/>
<dbReference type="EMBL" id="KB705880">
    <property type="protein sequence ID" value="EMR70354.1"/>
    <property type="molecule type" value="Genomic_DNA"/>
</dbReference>
<dbReference type="GO" id="GO:0000978">
    <property type="term" value="F:RNA polymerase II cis-regulatory region sequence-specific DNA binding"/>
    <property type="evidence" value="ECO:0007669"/>
    <property type="project" value="InterPro"/>
</dbReference>
<keyword evidence="9" id="KW-1185">Reference proteome</keyword>
<keyword evidence="4" id="KW-0863">Zinc-finger</keyword>
<dbReference type="GO" id="GO:0000981">
    <property type="term" value="F:DNA-binding transcription factor activity, RNA polymerase II-specific"/>
    <property type="evidence" value="ECO:0007669"/>
    <property type="project" value="InterPro"/>
</dbReference>
<evidence type="ECO:0000313" key="8">
    <source>
        <dbReference type="EMBL" id="EMR70354.1"/>
    </source>
</evidence>
<evidence type="ECO:0000256" key="2">
    <source>
        <dbReference type="ARBA" id="ARBA00022723"/>
    </source>
</evidence>
<dbReference type="KEGG" id="ela:UCREL1_2590"/>
<sequence length="482" mass="52663">MGSTPRSASEQSFSVSEATFPAMEILDSSLGFFFQFFHPILPFMHKSTFDAKNTPSLLLLSMCLVGLSYMDRTGTRAFVLRYLKIAEKHGLFAASHGGDIALQLCEGPSDPEGSWKAWARVESTKRLIICFLWLDMAYTRLLSTAGVVEIDKVEVHLPCEDCLFESAGSAGFLNIVQRGSQLAMPRMNFRNFQAAAPSTLNDNSAQTLLRALYLKLAAARTRLSDETSQVSESDSFSSAEALATDSRVKDIITMILLLPTAYSSLVNGNNRSHALGWNYLCITLTADIDLLETASGRDGLGAASVAQLQVVEWSRSASARRAVLHAAQIFDILDSSRVRESHITRPDLLLFVSALVLSQYVFVSCQEEAGLDDEPTFELLQNIDWAVVEDEGLVNATNAGQSGTAMDVDRGMAASNAARSFIRCGGPISFAGELQNRGGVAARKILMIFAHLMDGFGKWDGSRYSQLIRIMCDFAIEDGRGR</sequence>
<dbReference type="PANTHER" id="PTHR40626">
    <property type="entry name" value="MIP31509P"/>
    <property type="match status" value="1"/>
</dbReference>
<comment type="subcellular location">
    <subcellularLocation>
        <location evidence="1">Nucleus</location>
    </subcellularLocation>
</comment>
<dbReference type="InterPro" id="IPR051059">
    <property type="entry name" value="VerF-like"/>
</dbReference>
<evidence type="ECO:0000259" key="7">
    <source>
        <dbReference type="Pfam" id="PF04082"/>
    </source>
</evidence>
<dbReference type="Pfam" id="PF04082">
    <property type="entry name" value="Fungal_trans"/>
    <property type="match status" value="1"/>
</dbReference>
<reference evidence="9" key="1">
    <citation type="journal article" date="2013" name="Genome Announc.">
        <title>Draft genome sequence of the grapevine dieback fungus Eutypa lata UCR-EL1.</title>
        <authorList>
            <person name="Blanco-Ulate B."/>
            <person name="Rolshausen P.E."/>
            <person name="Cantu D."/>
        </authorList>
    </citation>
    <scope>NUCLEOTIDE SEQUENCE [LARGE SCALE GENOMIC DNA]</scope>
    <source>
        <strain evidence="9">UCR-EL1</strain>
    </source>
</reference>
<proteinExistence type="predicted"/>
<keyword evidence="2" id="KW-0479">Metal-binding</keyword>
<dbReference type="Proteomes" id="UP000012174">
    <property type="component" value="Unassembled WGS sequence"/>
</dbReference>
<dbReference type="InterPro" id="IPR007219">
    <property type="entry name" value="XnlR_reg_dom"/>
</dbReference>
<evidence type="ECO:0000256" key="1">
    <source>
        <dbReference type="ARBA" id="ARBA00004123"/>
    </source>
</evidence>
<keyword evidence="6" id="KW-0539">Nucleus</keyword>
<evidence type="ECO:0000256" key="5">
    <source>
        <dbReference type="ARBA" id="ARBA00022833"/>
    </source>
</evidence>
<dbReference type="OrthoDB" id="4777695at2759"/>
<evidence type="ECO:0000313" key="9">
    <source>
        <dbReference type="Proteomes" id="UP000012174"/>
    </source>
</evidence>
<organism evidence="8 9">
    <name type="scientific">Eutypa lata (strain UCR-EL1)</name>
    <name type="common">Grapevine dieback disease fungus</name>
    <name type="synonym">Eutypa armeniacae</name>
    <dbReference type="NCBI Taxonomy" id="1287681"/>
    <lineage>
        <taxon>Eukaryota</taxon>
        <taxon>Fungi</taxon>
        <taxon>Dikarya</taxon>
        <taxon>Ascomycota</taxon>
        <taxon>Pezizomycotina</taxon>
        <taxon>Sordariomycetes</taxon>
        <taxon>Xylariomycetidae</taxon>
        <taxon>Xylariales</taxon>
        <taxon>Diatrypaceae</taxon>
        <taxon>Eutypa</taxon>
    </lineage>
</organism>
<evidence type="ECO:0000256" key="4">
    <source>
        <dbReference type="ARBA" id="ARBA00022771"/>
    </source>
</evidence>
<keyword evidence="3" id="KW-0677">Repeat</keyword>
<dbReference type="GO" id="GO:0008270">
    <property type="term" value="F:zinc ion binding"/>
    <property type="evidence" value="ECO:0007669"/>
    <property type="project" value="UniProtKB-KW"/>
</dbReference>
<dbReference type="OMA" id="DHTMFHS"/>
<protein>
    <submittedName>
        <fullName evidence="8">Putative c2h2 type zinc finger domain protein</fullName>
    </submittedName>
</protein>
<name>M7SUV6_EUTLA</name>
<accession>M7SUV6</accession>
<dbReference type="eggNOG" id="KOG1721">
    <property type="taxonomic scope" value="Eukaryota"/>
</dbReference>
<dbReference type="GO" id="GO:0000785">
    <property type="term" value="C:chromatin"/>
    <property type="evidence" value="ECO:0007669"/>
    <property type="project" value="TreeGrafter"/>
</dbReference>
<feature type="domain" description="Xylanolytic transcriptional activator regulatory" evidence="7">
    <location>
        <begin position="31"/>
        <end position="76"/>
    </location>
</feature>
<dbReference type="GO" id="GO:0006351">
    <property type="term" value="P:DNA-templated transcription"/>
    <property type="evidence" value="ECO:0007669"/>
    <property type="project" value="InterPro"/>
</dbReference>
<dbReference type="PANTHER" id="PTHR40626:SF7">
    <property type="entry name" value="TRANSCRIPTION FACTOR, PUTATIVE (AFU_ORTHOLOGUE AFUA_1G04110)-RELATED"/>
    <property type="match status" value="1"/>
</dbReference>
<dbReference type="GO" id="GO:0005634">
    <property type="term" value="C:nucleus"/>
    <property type="evidence" value="ECO:0007669"/>
    <property type="project" value="UniProtKB-SubCell"/>
</dbReference>
<gene>
    <name evidence="8" type="ORF">UCREL1_2590</name>
</gene>
<dbReference type="AlphaFoldDB" id="M7SUV6"/>
<evidence type="ECO:0000256" key="6">
    <source>
        <dbReference type="ARBA" id="ARBA00023242"/>
    </source>
</evidence>
<evidence type="ECO:0000256" key="3">
    <source>
        <dbReference type="ARBA" id="ARBA00022737"/>
    </source>
</evidence>
<keyword evidence="5" id="KW-0862">Zinc</keyword>